<dbReference type="AlphaFoldDB" id="A0A841T3H5"/>
<dbReference type="EMBL" id="JACJVQ010000020">
    <property type="protein sequence ID" value="MBB6637175.1"/>
    <property type="molecule type" value="Genomic_DNA"/>
</dbReference>
<dbReference type="SUPFAM" id="SSF48208">
    <property type="entry name" value="Six-hairpin glycosidases"/>
    <property type="match status" value="1"/>
</dbReference>
<dbReference type="PANTHER" id="PTHR34987:SF6">
    <property type="entry name" value="ALPHA-L-RHAMNOSIDASE SIX-HAIRPIN GLYCOSIDASE DOMAIN-CONTAINING PROTEIN"/>
    <property type="match status" value="1"/>
</dbReference>
<protein>
    <submittedName>
        <fullName evidence="3">Alpha-rhamnosidase</fullName>
    </submittedName>
</protein>
<dbReference type="InterPro" id="IPR035396">
    <property type="entry name" value="Bac_rhamnosid6H"/>
</dbReference>
<evidence type="ECO:0000313" key="3">
    <source>
        <dbReference type="EMBL" id="MBB6637175.1"/>
    </source>
</evidence>
<dbReference type="Proteomes" id="UP000535838">
    <property type="component" value="Unassembled WGS sequence"/>
</dbReference>
<feature type="domain" description="Alpha-rhamnosidase-like N-terminal" evidence="2">
    <location>
        <begin position="51"/>
        <end position="241"/>
    </location>
</feature>
<evidence type="ECO:0000259" key="2">
    <source>
        <dbReference type="Pfam" id="PF21209"/>
    </source>
</evidence>
<reference evidence="3 4" key="1">
    <citation type="submission" date="2020-08" db="EMBL/GenBank/DDBJ databases">
        <title>Cohnella phylogeny.</title>
        <authorList>
            <person name="Dunlap C."/>
        </authorList>
    </citation>
    <scope>NUCLEOTIDE SEQUENCE [LARGE SCALE GENOMIC DNA]</scope>
    <source>
        <strain evidence="3 4">DSM 25241</strain>
    </source>
</reference>
<organism evidence="3 4">
    <name type="scientific">Cohnella thailandensis</name>
    <dbReference type="NCBI Taxonomy" id="557557"/>
    <lineage>
        <taxon>Bacteria</taxon>
        <taxon>Bacillati</taxon>
        <taxon>Bacillota</taxon>
        <taxon>Bacilli</taxon>
        <taxon>Bacillales</taxon>
        <taxon>Paenibacillaceae</taxon>
        <taxon>Cohnella</taxon>
    </lineage>
</organism>
<dbReference type="RefSeq" id="WP_185122387.1">
    <property type="nucleotide sequence ID" value="NZ_JACJVQ010000020.1"/>
</dbReference>
<evidence type="ECO:0000313" key="4">
    <source>
        <dbReference type="Proteomes" id="UP000535838"/>
    </source>
</evidence>
<keyword evidence="4" id="KW-1185">Reference proteome</keyword>
<comment type="caution">
    <text evidence="3">The sequence shown here is derived from an EMBL/GenBank/DDBJ whole genome shotgun (WGS) entry which is preliminary data.</text>
</comment>
<sequence length="679" mass="78344">MGQKKSSEQACWIWYPGDWEIWLHEQISVRRESRGAVYPAYWRLDRAYSSVLFSHEYELEEPEEVTITADGRFALYLDGKDNVRFHQERLTLPAGKHELRVSVHNGVGVPALRVEGPTIRTNSSWQVTCYDRRWHPAGSWPEALSDAAVSPSEYRLATRPMDPVSLERTQDGWFADFGKETFGYLRMAGASADSEWTIYYGESREEAEDREQCVLLDQVKVPMEGEGVLTLPQARAFRYVQLVPTDPGATLAGVSMLYEYLPVEYRGRFRSSSERLNEIWDTSVYTFHLNTREFFFDGIKRDRWVWSGDAYQSFLMNYYSFFDQEVAKRTLVALRGKDPVVMHMNTILDYSLYWFTGIYDYYQYTGDLEFVRSQYDRMVTLMDFCLGRRNENGMMEGIGEDWVFVDWADLDNKGEVSTIQLLLSRSLETMALVAELVGDGDRGPVYRELSEALLAKTMNIFWDEKQGGLVHNRKDGVVGKKVTKYPNMFALMFGYLDEKRTESVKRNVLLNPEVQGIKTPYMRFYELAALCEIGEHEFVLKEMLDYWGGMLDLGATSFWEEYDPNQKGREHLAMYGMPYGRSLCHAWGASPIFLLGRYFLGVRPTSPGYGTFVVEPRRGGLEWIEGAVPIGPGEVELRSDGEKIRVRATHGRGVLRYRCGEEMREASIPEDGSWLEVRY</sequence>
<dbReference type="Gene3D" id="2.60.420.10">
    <property type="entry name" value="Maltose phosphorylase, domain 3"/>
    <property type="match status" value="1"/>
</dbReference>
<dbReference type="InterPro" id="IPR012341">
    <property type="entry name" value="6hp_glycosidase-like_sf"/>
</dbReference>
<dbReference type="Gene3D" id="1.50.10.10">
    <property type="match status" value="1"/>
</dbReference>
<dbReference type="GO" id="GO:0005975">
    <property type="term" value="P:carbohydrate metabolic process"/>
    <property type="evidence" value="ECO:0007669"/>
    <property type="project" value="InterPro"/>
</dbReference>
<dbReference type="InterPro" id="IPR048932">
    <property type="entry name" value="Rhamnosid-like_N_bacteroidetes"/>
</dbReference>
<name>A0A841T3H5_9BACL</name>
<dbReference type="Pfam" id="PF17389">
    <property type="entry name" value="Bac_rhamnosid6H"/>
    <property type="match status" value="1"/>
</dbReference>
<proteinExistence type="predicted"/>
<feature type="domain" description="Alpha-L-rhamnosidase six-hairpin glycosidase" evidence="1">
    <location>
        <begin position="267"/>
        <end position="596"/>
    </location>
</feature>
<evidence type="ECO:0000259" key="1">
    <source>
        <dbReference type="Pfam" id="PF17389"/>
    </source>
</evidence>
<dbReference type="Pfam" id="PF21209">
    <property type="entry name" value="Bac_rhamnosid-like_N"/>
    <property type="match status" value="1"/>
</dbReference>
<accession>A0A841T3H5</accession>
<gene>
    <name evidence="3" type="ORF">H7B67_23870</name>
</gene>
<dbReference type="PANTHER" id="PTHR34987">
    <property type="entry name" value="C, PUTATIVE (AFU_ORTHOLOGUE AFUA_3G02880)-RELATED"/>
    <property type="match status" value="1"/>
</dbReference>
<dbReference type="Gene3D" id="2.60.120.260">
    <property type="entry name" value="Galactose-binding domain-like"/>
    <property type="match status" value="2"/>
</dbReference>
<dbReference type="InterPro" id="IPR008928">
    <property type="entry name" value="6-hairpin_glycosidase_sf"/>
</dbReference>